<feature type="signal peptide" evidence="4">
    <location>
        <begin position="1"/>
        <end position="19"/>
    </location>
</feature>
<dbReference type="SUPFAM" id="SSF49401">
    <property type="entry name" value="Bacterial adhesins"/>
    <property type="match status" value="1"/>
</dbReference>
<comment type="caution">
    <text evidence="6">The sequence shown here is derived from an EMBL/GenBank/DDBJ whole genome shotgun (WGS) entry which is preliminary data.</text>
</comment>
<dbReference type="GO" id="GO:0043709">
    <property type="term" value="P:cell adhesion involved in single-species biofilm formation"/>
    <property type="evidence" value="ECO:0007669"/>
    <property type="project" value="TreeGrafter"/>
</dbReference>
<feature type="chain" id="PRO_5028320132" evidence="4">
    <location>
        <begin position="20"/>
        <end position="309"/>
    </location>
</feature>
<evidence type="ECO:0000256" key="1">
    <source>
        <dbReference type="ARBA" id="ARBA00004561"/>
    </source>
</evidence>
<dbReference type="Pfam" id="PF00419">
    <property type="entry name" value="Fimbrial"/>
    <property type="match status" value="1"/>
</dbReference>
<comment type="subcellular location">
    <subcellularLocation>
        <location evidence="1">Fimbrium</location>
    </subcellularLocation>
</comment>
<reference evidence="6" key="2">
    <citation type="submission" date="2020-02" db="EMBL/GenBank/DDBJ databases">
        <authorList>
            <consortium name="NCBI Pathogen Detection Project"/>
        </authorList>
    </citation>
    <scope>NUCLEOTIDE SEQUENCE</scope>
    <source>
        <strain evidence="6">MA.CK_01/00000941</strain>
    </source>
</reference>
<dbReference type="EMBL" id="DAAUOA010000053">
    <property type="protein sequence ID" value="HAF2207066.1"/>
    <property type="molecule type" value="Genomic_DNA"/>
</dbReference>
<accession>A0A743Z397</accession>
<name>A0A743Z397_SALER</name>
<evidence type="ECO:0000313" key="6">
    <source>
        <dbReference type="EMBL" id="HAF2207066.1"/>
    </source>
</evidence>
<gene>
    <name evidence="6" type="ORF">G8N85_005171</name>
</gene>
<proteinExistence type="inferred from homology"/>
<comment type="similarity">
    <text evidence="2">Belongs to the fimbrial protein family.</text>
</comment>
<dbReference type="PANTHER" id="PTHR33420">
    <property type="entry name" value="FIMBRIAL SUBUNIT ELFA-RELATED"/>
    <property type="match status" value="1"/>
</dbReference>
<dbReference type="InterPro" id="IPR036937">
    <property type="entry name" value="Adhesion_dom_fimbrial_sf"/>
</dbReference>
<evidence type="ECO:0000256" key="3">
    <source>
        <dbReference type="ARBA" id="ARBA00023263"/>
    </source>
</evidence>
<dbReference type="PANTHER" id="PTHR33420:SF14">
    <property type="entry name" value="TYPE 1 FIMBRIN D-MANNOSE SPECIFIC ADHESIN"/>
    <property type="match status" value="1"/>
</dbReference>
<sequence>MKRNVLSVLLMIISPVVWAVSEVTHVDLGNQTLLVSQPLNSVFGQKTVTIPALCPDNCGDVTVEWTAMAPLLADIPSAPGTWLFDSGVKGIAIQISTKIPGAQPSAGESVSFQVGLVRVRQEVTSGTALLSKPLLKWSLLSRKRTGEQPVIEKEGSIVVGGNLAIGSCVLQSNSLTLNLKPVSVNEIKKVKPGELVTTGHSDPSKPESIIGVECTPGVFSSLSANFMATTTLNKTVIKTNEGTGVGFIVQGGGEGTNKSTINWNGEPLILNVPANGQLSYPLTAFYTPTSDIVKAGDITAQASFTISYP</sequence>
<keyword evidence="4" id="KW-0732">Signal</keyword>
<evidence type="ECO:0000256" key="2">
    <source>
        <dbReference type="ARBA" id="ARBA00006671"/>
    </source>
</evidence>
<feature type="domain" description="Fimbrial-type adhesion" evidence="5">
    <location>
        <begin position="167"/>
        <end position="308"/>
    </location>
</feature>
<reference evidence="6" key="1">
    <citation type="journal article" date="2018" name="Genome Biol.">
        <title>SKESA: strategic k-mer extension for scrupulous assemblies.</title>
        <authorList>
            <person name="Souvorov A."/>
            <person name="Agarwala R."/>
            <person name="Lipman D.J."/>
        </authorList>
    </citation>
    <scope>NUCLEOTIDE SEQUENCE</scope>
    <source>
        <strain evidence="6">MA.CK_01/00000941</strain>
    </source>
</reference>
<evidence type="ECO:0000259" key="5">
    <source>
        <dbReference type="Pfam" id="PF00419"/>
    </source>
</evidence>
<dbReference type="InterPro" id="IPR000259">
    <property type="entry name" value="Adhesion_dom_fimbrial"/>
</dbReference>
<dbReference type="InterPro" id="IPR050263">
    <property type="entry name" value="Bact_Fimbrial_Adh_Pro"/>
</dbReference>
<dbReference type="InterPro" id="IPR008966">
    <property type="entry name" value="Adhesion_dom_sf"/>
</dbReference>
<keyword evidence="3" id="KW-0281">Fimbrium</keyword>
<protein>
    <submittedName>
        <fullName evidence="6">Type 1 fimbrial protein</fullName>
    </submittedName>
</protein>
<dbReference type="AlphaFoldDB" id="A0A743Z397"/>
<dbReference type="GO" id="GO:0009289">
    <property type="term" value="C:pilus"/>
    <property type="evidence" value="ECO:0007669"/>
    <property type="project" value="UniProtKB-SubCell"/>
</dbReference>
<dbReference type="Gene3D" id="2.60.40.1090">
    <property type="entry name" value="Fimbrial-type adhesion domain"/>
    <property type="match status" value="1"/>
</dbReference>
<organism evidence="6">
    <name type="scientific">Salmonella enterica</name>
    <name type="common">Salmonella choleraesuis</name>
    <dbReference type="NCBI Taxonomy" id="28901"/>
    <lineage>
        <taxon>Bacteria</taxon>
        <taxon>Pseudomonadati</taxon>
        <taxon>Pseudomonadota</taxon>
        <taxon>Gammaproteobacteria</taxon>
        <taxon>Enterobacterales</taxon>
        <taxon>Enterobacteriaceae</taxon>
        <taxon>Salmonella</taxon>
    </lineage>
</organism>
<evidence type="ECO:0000256" key="4">
    <source>
        <dbReference type="SAM" id="SignalP"/>
    </source>
</evidence>